<feature type="transmembrane region" description="Helical" evidence="1">
    <location>
        <begin position="84"/>
        <end position="103"/>
    </location>
</feature>
<protein>
    <submittedName>
        <fullName evidence="2">Uncharacterized protein</fullName>
    </submittedName>
</protein>
<dbReference type="AlphaFoldDB" id="A0A1M5TG09"/>
<organism evidence="2 3">
    <name type="scientific">Anaerosphaera aminiphila DSM 21120</name>
    <dbReference type="NCBI Taxonomy" id="1120995"/>
    <lineage>
        <taxon>Bacteria</taxon>
        <taxon>Bacillati</taxon>
        <taxon>Bacillota</taxon>
        <taxon>Tissierellia</taxon>
        <taxon>Tissierellales</taxon>
        <taxon>Peptoniphilaceae</taxon>
        <taxon>Anaerosphaera</taxon>
    </lineage>
</organism>
<keyword evidence="1" id="KW-0472">Membrane</keyword>
<evidence type="ECO:0000313" key="2">
    <source>
        <dbReference type="EMBL" id="SHH49590.1"/>
    </source>
</evidence>
<feature type="transmembrane region" description="Helical" evidence="1">
    <location>
        <begin position="21"/>
        <end position="41"/>
    </location>
</feature>
<feature type="transmembrane region" description="Helical" evidence="1">
    <location>
        <begin position="109"/>
        <end position="127"/>
    </location>
</feature>
<gene>
    <name evidence="2" type="ORF">SAMN02745245_01451</name>
</gene>
<sequence>MEKNMGNPIKNYSFLEMIRPLFYIEGFMEILSFITLIITYFNSDNFNNLLLPFIYQLFKRGLYLLYCVYGIKAINLKSSSMFKYMTIFSGGMFLYRFIVILKFAEDKVFNIPVMFIFLTFVFYKNYLKSIEID</sequence>
<reference evidence="2 3" key="1">
    <citation type="submission" date="2016-11" db="EMBL/GenBank/DDBJ databases">
        <authorList>
            <person name="Jaros S."/>
            <person name="Januszkiewicz K."/>
            <person name="Wedrychowicz H."/>
        </authorList>
    </citation>
    <scope>NUCLEOTIDE SEQUENCE [LARGE SCALE GENOMIC DNA]</scope>
    <source>
        <strain evidence="2 3">DSM 21120</strain>
    </source>
</reference>
<dbReference type="Proteomes" id="UP000184032">
    <property type="component" value="Unassembled WGS sequence"/>
</dbReference>
<accession>A0A1M5TG09</accession>
<proteinExistence type="predicted"/>
<keyword evidence="3" id="KW-1185">Reference proteome</keyword>
<dbReference type="RefSeq" id="WP_073185047.1">
    <property type="nucleotide sequence ID" value="NZ_FQXI01000011.1"/>
</dbReference>
<keyword evidence="1" id="KW-0812">Transmembrane</keyword>
<feature type="transmembrane region" description="Helical" evidence="1">
    <location>
        <begin position="53"/>
        <end position="72"/>
    </location>
</feature>
<dbReference type="EMBL" id="FQXI01000011">
    <property type="protein sequence ID" value="SHH49590.1"/>
    <property type="molecule type" value="Genomic_DNA"/>
</dbReference>
<keyword evidence="1" id="KW-1133">Transmembrane helix</keyword>
<evidence type="ECO:0000313" key="3">
    <source>
        <dbReference type="Proteomes" id="UP000184032"/>
    </source>
</evidence>
<evidence type="ECO:0000256" key="1">
    <source>
        <dbReference type="SAM" id="Phobius"/>
    </source>
</evidence>
<dbReference type="STRING" id="1120995.SAMN02745245_01451"/>
<name>A0A1M5TG09_9FIRM</name>